<dbReference type="InterPro" id="IPR038835">
    <property type="entry name" value="Giardin_beta-like"/>
</dbReference>
<feature type="coiled-coil region" evidence="1">
    <location>
        <begin position="148"/>
        <end position="240"/>
    </location>
</feature>
<evidence type="ECO:0008006" key="4">
    <source>
        <dbReference type="Google" id="ProtNLM"/>
    </source>
</evidence>
<evidence type="ECO:0000313" key="3">
    <source>
        <dbReference type="Proteomes" id="UP001162131"/>
    </source>
</evidence>
<evidence type="ECO:0000313" key="2">
    <source>
        <dbReference type="EMBL" id="CAG9332312.1"/>
    </source>
</evidence>
<gene>
    <name evidence="2" type="ORF">BSTOLATCC_MIC55762</name>
</gene>
<proteinExistence type="predicted"/>
<dbReference type="PANTHER" id="PTHR37027">
    <property type="entry name" value="KDE4"/>
    <property type="match status" value="1"/>
</dbReference>
<keyword evidence="1" id="KW-0175">Coiled coil</keyword>
<reference evidence="2" key="1">
    <citation type="submission" date="2021-09" db="EMBL/GenBank/DDBJ databases">
        <authorList>
            <consortium name="AG Swart"/>
            <person name="Singh M."/>
            <person name="Singh A."/>
            <person name="Seah K."/>
            <person name="Emmerich C."/>
        </authorList>
    </citation>
    <scope>NUCLEOTIDE SEQUENCE</scope>
    <source>
        <strain evidence="2">ATCC30299</strain>
    </source>
</reference>
<organism evidence="2 3">
    <name type="scientific">Blepharisma stoltei</name>
    <dbReference type="NCBI Taxonomy" id="1481888"/>
    <lineage>
        <taxon>Eukaryota</taxon>
        <taxon>Sar</taxon>
        <taxon>Alveolata</taxon>
        <taxon>Ciliophora</taxon>
        <taxon>Postciliodesmatophora</taxon>
        <taxon>Heterotrichea</taxon>
        <taxon>Heterotrichida</taxon>
        <taxon>Blepharismidae</taxon>
        <taxon>Blepharisma</taxon>
    </lineage>
</organism>
<name>A0AAU9K1A9_9CILI</name>
<comment type="caution">
    <text evidence="2">The sequence shown here is derived from an EMBL/GenBank/DDBJ whole genome shotgun (WGS) entry which is preliminary data.</text>
</comment>
<dbReference type="PANTHER" id="PTHR37027:SF2">
    <property type="entry name" value="CHROMOSOME UNDETERMINED SCAFFOLD_148, WHOLE GENOME SHOTGUN SEQUENCE"/>
    <property type="match status" value="1"/>
</dbReference>
<sequence>MSFSSFSSLNQDRIFQISSCLSTIQTGIDSERGTRVDQLERKCKELELNLAEFEEQNSKKFTAHKAQLDSISDSLSQLKETREDFFDSKSKELLDQEQVLTNLLQQSSIDKRDSDLKFQKIFDDRLNSLKSDLSRESQARSDSIKSVKSFLEEKINKIEEMMTSEKIEIEKTSEELSEKINENIQKTQEALEVERKAREETEEAMLFMLQDLIAKIKSEIEQERNERESSEETLLGLLEETCTKLNSLTNI</sequence>
<dbReference type="Proteomes" id="UP001162131">
    <property type="component" value="Unassembled WGS sequence"/>
</dbReference>
<protein>
    <recommendedName>
        <fullName evidence="4">SF-assemblin</fullName>
    </recommendedName>
</protein>
<evidence type="ECO:0000256" key="1">
    <source>
        <dbReference type="SAM" id="Coils"/>
    </source>
</evidence>
<keyword evidence="3" id="KW-1185">Reference proteome</keyword>
<dbReference type="AlphaFoldDB" id="A0AAU9K1A9"/>
<dbReference type="EMBL" id="CAJZBQ010000054">
    <property type="protein sequence ID" value="CAG9332312.1"/>
    <property type="molecule type" value="Genomic_DNA"/>
</dbReference>
<accession>A0AAU9K1A9</accession>